<feature type="domain" description="N-acetyltransferase" evidence="1">
    <location>
        <begin position="19"/>
        <end position="172"/>
    </location>
</feature>
<protein>
    <submittedName>
        <fullName evidence="2">Acetyltransferase, ribosomal protein N-acetylase</fullName>
    </submittedName>
</protein>
<evidence type="ECO:0000313" key="3">
    <source>
        <dbReference type="Proteomes" id="UP000004705"/>
    </source>
</evidence>
<reference evidence="2 3" key="1">
    <citation type="journal article" date="2012" name="Stand. Genomic Sci.">
        <title>Genome sequence of the soil bacterium Saccharomonospora azurea type strain (NA-128(T)).</title>
        <authorList>
            <person name="Klenk H.P."/>
            <person name="Held B."/>
            <person name="Lucas S."/>
            <person name="Lapidus A."/>
            <person name="Copeland A."/>
            <person name="Hammon N."/>
            <person name="Pitluck S."/>
            <person name="Goodwin L.A."/>
            <person name="Han C."/>
            <person name="Tapia R."/>
            <person name="Brambilla E.M."/>
            <person name="Potter G."/>
            <person name="Land M."/>
            <person name="Ivanova N."/>
            <person name="Rohde M."/>
            <person name="Goker M."/>
            <person name="Detter J.C."/>
            <person name="Kyrpides N.C."/>
            <person name="Woyke T."/>
        </authorList>
    </citation>
    <scope>NUCLEOTIDE SEQUENCE [LARGE SCALE GENOMIC DNA]</scope>
    <source>
        <strain evidence="2 3">NA-128</strain>
    </source>
</reference>
<dbReference type="GO" id="GO:0005840">
    <property type="term" value="C:ribosome"/>
    <property type="evidence" value="ECO:0007669"/>
    <property type="project" value="UniProtKB-KW"/>
</dbReference>
<dbReference type="GO" id="GO:1990189">
    <property type="term" value="F:protein N-terminal-serine acetyltransferase activity"/>
    <property type="evidence" value="ECO:0007669"/>
    <property type="project" value="TreeGrafter"/>
</dbReference>
<evidence type="ECO:0000313" key="2">
    <source>
        <dbReference type="EMBL" id="EHY90271.1"/>
    </source>
</evidence>
<dbReference type="AlphaFoldDB" id="H8G5V9"/>
<dbReference type="InterPro" id="IPR000182">
    <property type="entry name" value="GNAT_dom"/>
</dbReference>
<dbReference type="RefSeq" id="WP_005443563.1">
    <property type="nucleotide sequence ID" value="NZ_CM001466.1"/>
</dbReference>
<proteinExistence type="predicted"/>
<keyword evidence="3" id="KW-1185">Reference proteome</keyword>
<name>H8G5V9_9PSEU</name>
<dbReference type="Gene3D" id="3.40.630.30">
    <property type="match status" value="1"/>
</dbReference>
<dbReference type="InterPro" id="IPR051908">
    <property type="entry name" value="Ribosomal_N-acetyltransferase"/>
</dbReference>
<organism evidence="2 3">
    <name type="scientific">Saccharomonospora azurea NA-128</name>
    <dbReference type="NCBI Taxonomy" id="882081"/>
    <lineage>
        <taxon>Bacteria</taxon>
        <taxon>Bacillati</taxon>
        <taxon>Actinomycetota</taxon>
        <taxon>Actinomycetes</taxon>
        <taxon>Pseudonocardiales</taxon>
        <taxon>Pseudonocardiaceae</taxon>
        <taxon>Saccharomonospora</taxon>
    </lineage>
</organism>
<keyword evidence="2" id="KW-0689">Ribosomal protein</keyword>
<dbReference type="GO" id="GO:0008999">
    <property type="term" value="F:protein-N-terminal-alanine acetyltransferase activity"/>
    <property type="evidence" value="ECO:0007669"/>
    <property type="project" value="TreeGrafter"/>
</dbReference>
<dbReference type="PANTHER" id="PTHR43441:SF10">
    <property type="entry name" value="ACETYLTRANSFERASE"/>
    <property type="match status" value="1"/>
</dbReference>
<sequence length="172" mass="18619">MEPVEINAGEYYLRQLRADRLLDDRPALISAFADPLLRALGPDYAVDTLADADAYVRRRAEEWASDRRCSWAVAEPTTGELLGEVGLADLDLANGTADVTVWVAPARRRTGLASTVVDTAVRFGFGALDLREVACSHAADDAASRAVAQRCGFTPRDSDGNEVRWGRRPSGA</sequence>
<dbReference type="GO" id="GO:0005737">
    <property type="term" value="C:cytoplasm"/>
    <property type="evidence" value="ECO:0007669"/>
    <property type="project" value="TreeGrafter"/>
</dbReference>
<keyword evidence="2" id="KW-0687">Ribonucleoprotein</keyword>
<dbReference type="Proteomes" id="UP000004705">
    <property type="component" value="Chromosome"/>
</dbReference>
<dbReference type="SUPFAM" id="SSF55729">
    <property type="entry name" value="Acyl-CoA N-acyltransferases (Nat)"/>
    <property type="match status" value="1"/>
</dbReference>
<gene>
    <name evidence="2" type="ORF">SacazDRAFT_03397</name>
</gene>
<dbReference type="EMBL" id="CM001466">
    <property type="protein sequence ID" value="EHY90271.1"/>
    <property type="molecule type" value="Genomic_DNA"/>
</dbReference>
<dbReference type="HOGENOM" id="CLU_013985_3_4_11"/>
<dbReference type="PANTHER" id="PTHR43441">
    <property type="entry name" value="RIBOSOMAL-PROTEIN-SERINE ACETYLTRANSFERASE"/>
    <property type="match status" value="1"/>
</dbReference>
<evidence type="ECO:0000259" key="1">
    <source>
        <dbReference type="PROSITE" id="PS51186"/>
    </source>
</evidence>
<accession>H8G5V9</accession>
<dbReference type="Pfam" id="PF13302">
    <property type="entry name" value="Acetyltransf_3"/>
    <property type="match status" value="1"/>
</dbReference>
<dbReference type="PROSITE" id="PS51186">
    <property type="entry name" value="GNAT"/>
    <property type="match status" value="1"/>
</dbReference>
<dbReference type="OrthoDB" id="2061990at2"/>
<dbReference type="InterPro" id="IPR016181">
    <property type="entry name" value="Acyl_CoA_acyltransferase"/>
</dbReference>